<evidence type="ECO:0000313" key="2">
    <source>
        <dbReference type="EMBL" id="CAI9941961.1"/>
    </source>
</evidence>
<keyword evidence="4" id="KW-1185">Reference proteome</keyword>
<keyword evidence="1" id="KW-1133">Transmembrane helix</keyword>
<name>A0AA86PNR9_9EUKA</name>
<evidence type="ECO:0000256" key="1">
    <source>
        <dbReference type="SAM" id="Phobius"/>
    </source>
</evidence>
<sequence length="3575" mass="394029">MLNILTILTFESNTFANFTKNNKNNLKDGSFILNINKLEYKGNNMYIGQHVNNTSDLYVYVSLEVNLSNKTLEIVLLDIKNQNDNQDVYITGSLRLYGSKSQYNALKIGFSNIKCNIFSDLQIYLEDQPVQTHQTHQKPDVLHELVESGILTYENGLLVQEAKQTINSKQAVGNPCLPTQMNLNDACVSDCSSGYPYIYNSYCHDACQNTDYKIMVISPTEIYCASACPPGFVAITQSTYGSYQSCVQTQQLRNLNDECDWMKMSRIVSPTKLCSFAQPLDFSNYLLYSTNTPGSALKMDVVNVQNLSVNEHIAAFIAVNSTVTNGLLVFDVTIDFSQFSPLPYFKVSIFDSVQVPVTNVIVSGSIKLINVNTDITRNITLSRMFGNVYMTPGLRTTVFTNVSSDLRYMINGIEITADNFTAGFAAGTIIRLVNSFEEALSDTELGGADPSSFAIPVAPVAKTLGQKVSSGELFVYQIKYQNDSGLLINVDAFVGFDPYLNQNAYNDFYKTAYMQYLDKIKLIKGLQRYPIDRYGIITDIFDSGTRMAVYAAETRAVMLTDNMFILTCRNGALLDVESRQCIQRSSCLASDRRFIFKAMCLKQCPNLYKYTAVGNEFICHQDCPLFLGFINPSTIDFNNPLNNMCVQCTGATNKASPGVCVSQCILGYYSFNLGCYESCPFGTNTQGLTCVAPSSLSDCSTGYFVEINSYSPDQFYNQCWTTTPYGFYQLENTNGFSWQCSTKVLLNDVCTANSIQCSDQPDQNIFPVVELIGITLFCSHSCFDGKVNSSAMCQNQCQPLNYKQQVTGSCLQCQSQNYDGGVYIRRDTNVCVPTCSFINNSVPAQICESAFDAINCPKIVNQLDLMICINTSCVNDLFENYFNEPKICSNNSCLSTNGKYIFNGGKVCNPCSDNYYIDNTMIQCSNINCSETDSFYYQFNITHKVCVTQAQCFTAGDYYVNFALKQCSMDQCMFVQRYWYRDIATNHKICKDCTQLNLNYYVDLPTRQCSNDACVSETISGSAYYQMQGISKICTNCLNRWFETEVTNGVLCSNDSCQLTSNGVYHLDASMNRICDLCTAKMYTDSNLQECQVNPDFTCNLRTQCRHSYSDPMDLESKKFCYICNLPSDYLTGCICRTTPCDFFKTVFTVLGVSINECSSSSCSIESNSIHYIDANSRKICTNCTGTDITGLVYLTSTVCSQTECEYFQNALTISATTKLCSSTACTAESSGIFYIDSVSSKKICGACPEYLYGTTCSPVPCPVFADLTNRICSTTDCSETNGKYFMDGTTKMCTNCDGTVGGAGMTYLTGLLCSNTPCTFFNNLALKICSVSCAETNGVYNIELSNKVCGTCTSQLFVDQTLTECTGGLGCESISAGVYKQIDALRKHCTTCNNSNEYLHGFQCTDIKCAYFANFYLAGSQRNECSLDSCITQTAGIYQYRYGNVGDDLLCTGCIWVGGFKYLTNLFCSNMPCTYYQSIAQLTSGGQTLCSSTQCLAESNSMIIINDSKNVCDTCAGLTWSTYVYKYGNECRATPCEYYSDFSNKRCSLQSCSGSGETSGIYFTDASSNKICTNCDGIVGGSQMLYKTGLICGETPCPYYLSFPLRICSVGTCSETGNSFFTDASNNKICSSCEAGKKIYNGGCYSTCPAAATFLQINQIICDTSCVGQTIYQIGDQKNCLTSCDPSNFLGQAEAGYQICVNCTSDKIAQRSDNQCILRTNCVYFNLDSPVCESGLGLHCQKILVRDANSYFCRQNCSGYLEYQNQCYSKCPINTIMDVSGTTCVSSCSFYRLVTFSSILQPQCQTDTCTDFQYVDPQYHSSISGCFSTCPAGTLKTRTNTCVKDCEIFDVYPNPTYCEIPGTPSCLNFRKISGKLNIYICATCTPKEFVNGFECALNCDGQFVQLLNKSICQSTCGSFPKGYTEETFNSVSVNVCQDTCPPELPYYDSVTLLGTQRCFASNCGANGKYLETNHKCVPTCASGNYFINVSSANRFQCQDINQTCDRYYKNDGMKECYATCPLIYPFLNGSECLKSCDPYMNDPKSPTQKLCLSSCGGVNPPYTITDADGRTQCTSSCGDLFVQQAGKKFSCVSFCQFYTWDGSSKICTSTCEYYRIDPTKDKLAYWCSDSCAALNMTYSVADGSGKNQCVSSCPAAYPFLDGAVCKDYCQFIVEQQITDVSKFKCQAAPCPKFYQLYPTDSSIRICRQNCVGSAPYVFGSQCVSNCGLTANKYVGPDGLTCVSTCSGETAMNETAAVWFCDSACDFYVDSGARTCSSAGTASYPYRQVYQQIVTNGVTTTRYQYVSSCPNNEYAVVGGVSVCQTCTLYELVGVAHKCVSSCSASQVQFKYQCFTGLCKDIVGVGSSFYSGVDKKCSQTCGDHFVYDQVSFQCSSTCPANSVYFVSGGQQICSSSCAGTNDYVTLDSRYAINGVGQCVQICPVGSFKELLQAGDTYKYCASQCAGKQYKVVAGEQACVSACPVYEMEAGGVKRCYDSCGDSAQNKIQVVISGSETQCVSLCPPSHPFMAANGDLECIQTCPNLFYSLVGNVRKCLDSCSLNTSVELSFSVPSHQLCTGACGAQQMFLRASGSVGTCVEVCPLSKNYYDSNRECQVECVPKVYRIDGAQKQCMASCSNPYTRIVIDNDYQQCNLVCSGLTPFMKLDNICVSLCPVGTYLHDKICKLSCPSTMKYALFQSGHHICSATCPNLIFSSQSGAQNLFCQDSCLSPNLFRNDVSSGYTQCLTQCGVGEYQHSTRECNTQNCLQDPANKFVSNWVCLLACPDFVDLSDYSCKATCSGSFSGYVQQVVMSQNSRVCHQTCPTNFIDLRASSQFKSAGVCVTYCPTTETLYQEPFSASQFYCTQKCSDANRFVQPDLVYCGNTCASTFFQQNETGHNFCISSCDMPLGRLSIYGITQCVVCPKYVSEVDQTCLAACDFSNVSLGAQICRMAGGARNPATCPVYTNNAAPFLCIQACFTMRDGPWCVQDCSVTGKRFVPESGFDCASSCPYFYEFQQIFGVEQPRCNTTCGFMLSSANLQECQRKCYSNTSVYVFGLTYCSNCSSTQKLLLQANKLFSCISTVCPDLTQQYTNVCSYIECGQTQVQTASQTLAGYICSDPFSFNYTTSSLSVTNKVLTVAQIQVSDSSAYILLQNGSVLSVNESEYSEVLVNNVVSLSPIALPPFFDELKMEILFQNGTYYQERTDFTNETVKRIIGFFDPDDTDMSINYLLTDQNLYFRGSCKAGMCTKDADGNDFDTTFNGKTKFRSMWTKMNLAAAGFPFVASQVKDIQDLDWTILFTLNDGRKFVYGLNRHNRLCSSIVNAVLTEVSAYDIIYVGDKTTLLSKGADLFVCGASFGVDDIDVNSLYSTPTSMSVAHDEEMGWSFVNQTIMDISGSNGGFVIKTPTEVFGLGRCTTFSCLNFKNQYVLYSGHVQKLKWLSKSIKVLGNTQLMVQYYSQTAQPVYINDTKLIEEDKSLNQTGTLDFMKSSAATTTKKWPLILGIFLAADVIACTSISALVNKMKKYHAKRNALVQVYIKREIEFQTIEPVNNENVERNLEITHDINALNVFEFE</sequence>
<reference evidence="2" key="1">
    <citation type="submission" date="2023-06" db="EMBL/GenBank/DDBJ databases">
        <authorList>
            <person name="Kurt Z."/>
        </authorList>
    </citation>
    <scope>NUCLEOTIDE SEQUENCE</scope>
</reference>
<feature type="transmembrane region" description="Helical" evidence="1">
    <location>
        <begin position="3499"/>
        <end position="3521"/>
    </location>
</feature>
<reference evidence="3 4" key="2">
    <citation type="submission" date="2024-07" db="EMBL/GenBank/DDBJ databases">
        <authorList>
            <person name="Akdeniz Z."/>
        </authorList>
    </citation>
    <scope>NUCLEOTIDE SEQUENCE [LARGE SCALE GENOMIC DNA]</scope>
</reference>
<organism evidence="2">
    <name type="scientific">Hexamita inflata</name>
    <dbReference type="NCBI Taxonomy" id="28002"/>
    <lineage>
        <taxon>Eukaryota</taxon>
        <taxon>Metamonada</taxon>
        <taxon>Diplomonadida</taxon>
        <taxon>Hexamitidae</taxon>
        <taxon>Hexamitinae</taxon>
        <taxon>Hexamita</taxon>
    </lineage>
</organism>
<proteinExistence type="predicted"/>
<comment type="caution">
    <text evidence="2">The sequence shown here is derived from an EMBL/GenBank/DDBJ whole genome shotgun (WGS) entry which is preliminary data.</text>
</comment>
<dbReference type="EMBL" id="CAXDID020000030">
    <property type="protein sequence ID" value="CAL5993501.1"/>
    <property type="molecule type" value="Genomic_DNA"/>
</dbReference>
<evidence type="ECO:0000313" key="3">
    <source>
        <dbReference type="EMBL" id="CAL5993501.1"/>
    </source>
</evidence>
<dbReference type="Proteomes" id="UP001642409">
    <property type="component" value="Unassembled WGS sequence"/>
</dbReference>
<gene>
    <name evidence="3" type="ORF">HINF_LOCUS13096</name>
    <name evidence="2" type="ORF">HINF_LOCUS29606</name>
</gene>
<evidence type="ECO:0000313" key="4">
    <source>
        <dbReference type="Proteomes" id="UP001642409"/>
    </source>
</evidence>
<keyword evidence="1" id="KW-0812">Transmembrane</keyword>
<dbReference type="EMBL" id="CATOUU010000697">
    <property type="protein sequence ID" value="CAI9941961.1"/>
    <property type="molecule type" value="Genomic_DNA"/>
</dbReference>
<protein>
    <submittedName>
        <fullName evidence="2">VSP</fullName>
    </submittedName>
</protein>
<keyword evidence="1" id="KW-0472">Membrane</keyword>
<accession>A0AA86PNR9</accession>